<dbReference type="SUPFAM" id="SSF51126">
    <property type="entry name" value="Pectin lyase-like"/>
    <property type="match status" value="1"/>
</dbReference>
<dbReference type="OrthoDB" id="362460at2"/>
<reference evidence="3" key="1">
    <citation type="submission" date="2015-01" db="EMBL/GenBank/DDBJ databases">
        <authorList>
            <person name="Manzoor Shahid"/>
            <person name="Zubair Saima"/>
        </authorList>
    </citation>
    <scope>NUCLEOTIDE SEQUENCE [LARGE SCALE GENOMIC DNA]</scope>
    <source>
        <strain evidence="3">V1</strain>
    </source>
</reference>
<dbReference type="EMBL" id="CDNC01000050">
    <property type="protein sequence ID" value="CEM63311.1"/>
    <property type="molecule type" value="Genomic_DNA"/>
</dbReference>
<organism evidence="2 3">
    <name type="scientific">Treponema phagedenis</name>
    <dbReference type="NCBI Taxonomy" id="162"/>
    <lineage>
        <taxon>Bacteria</taxon>
        <taxon>Pseudomonadati</taxon>
        <taxon>Spirochaetota</taxon>
        <taxon>Spirochaetia</taxon>
        <taxon>Spirochaetales</taxon>
        <taxon>Treponemataceae</taxon>
        <taxon>Treponema</taxon>
    </lineage>
</organism>
<dbReference type="InterPro" id="IPR059177">
    <property type="entry name" value="GH29D-like_dom"/>
</dbReference>
<evidence type="ECO:0000313" key="3">
    <source>
        <dbReference type="Proteomes" id="UP000042527"/>
    </source>
</evidence>
<keyword evidence="3" id="KW-1185">Reference proteome</keyword>
<name>A0A0B7H2V8_TREPH</name>
<feature type="domain" description="GH29D-like beta-sandwich" evidence="1">
    <location>
        <begin position="123"/>
        <end position="181"/>
    </location>
</feature>
<dbReference type="AlphaFoldDB" id="A0A0B7H2V8"/>
<protein>
    <recommendedName>
        <fullName evidence="1">GH29D-like beta-sandwich domain-containing protein</fullName>
    </recommendedName>
</protein>
<dbReference type="InterPro" id="IPR011050">
    <property type="entry name" value="Pectin_lyase_fold/virulence"/>
</dbReference>
<gene>
    <name evidence="2" type="ORF">TPHV1_80064</name>
</gene>
<dbReference type="Pfam" id="PF13290">
    <property type="entry name" value="CHB_HEX_C_1"/>
    <property type="match status" value="1"/>
</dbReference>
<dbReference type="Proteomes" id="UP000042527">
    <property type="component" value="Unassembled WGS sequence"/>
</dbReference>
<dbReference type="RefSeq" id="WP_044635048.1">
    <property type="nucleotide sequence ID" value="NZ_CDNC01000050.1"/>
</dbReference>
<sequence>MNKARIKKISLLSFLFCVYLTGFTFAEESYSPVSVITEYEEQGAQLTLKMPSETKIEKAFYRLYNPVFNTFAEGRLGYSEPLYCPYGTEICIWKQKRDGSFSKALAYTVHPQQDAPLMEVISPQSGAWENEQYLIINAQKNTQIVYSIDGSDPEQFGLVYTEPVLIDKTGFINLRIKAIKPFRETEEKVIHYSAMRGQLPLPPYTTEKPFTFMKKDAGYRVLNWYFIELPLGENGVYLLETEKENSWQTYTGPIFVPRDKDVLLSWYSDDKEKMQSVLLPKKPLINGVPEKPTNKPVLLQIEKTASPFIFYYQNSERFMPDDLKGTAAFFNPSGTLFDVAEEESKHFFLRIRAFYDGVPHGDITIHFEIDKIPPLKPLIRFEPDHSPSTKPVTITASSGAERERLLYTITPPVYIKKGEEIILTGKENAAVEYELSFYTQDEAGNTSSVLKYSFTVDKNTYYIDATAANGGDGSFQKPFTSFEEAFFTLAEKEKTDTPIRFSLKTGITVPESIVLNIPIIIDGNKNQIEFAPEAFLSVKDCSCELKNTRISRTSLPDSKLPLIQAENANLILKDCEINAAGGAATIQVTNSRIECNTVQIQQSKTDYAVCFQLKDSAAELHNVYLLCEGLIALGVSADSSFVQLDTFVANIEPQTVGRVIELWNSQIIIDKLSGKRIPEHKKNTDIALWYTKSSKVTVKTLPIFRGFQKGVQSSR</sequence>
<dbReference type="GeneID" id="57754543"/>
<accession>A0A0B7H2V8</accession>
<evidence type="ECO:0000259" key="1">
    <source>
        <dbReference type="Pfam" id="PF13290"/>
    </source>
</evidence>
<proteinExistence type="predicted"/>
<evidence type="ECO:0000313" key="2">
    <source>
        <dbReference type="EMBL" id="CEM63311.1"/>
    </source>
</evidence>